<dbReference type="InterPro" id="IPR037175">
    <property type="entry name" value="KFase_sf"/>
</dbReference>
<dbReference type="EMBL" id="LN854139">
    <property type="protein sequence ID" value="CRY97541.1"/>
    <property type="molecule type" value="Genomic_DNA"/>
</dbReference>
<protein>
    <recommendedName>
        <fullName evidence="2">Cyclase</fullName>
    </recommendedName>
</protein>
<reference evidence="1" key="1">
    <citation type="submission" date="2015-06" db="EMBL/GenBank/DDBJ databases">
        <authorList>
            <person name="Joergensen T."/>
        </authorList>
    </citation>
    <scope>NUCLEOTIDE SEQUENCE</scope>
    <source>
        <plasmid evidence="1">pRGFK1630</plasmid>
    </source>
</reference>
<dbReference type="Gene3D" id="3.50.30.50">
    <property type="entry name" value="Putative cyclase"/>
    <property type="match status" value="1"/>
</dbReference>
<sequence>MNQLHIKLNDDSPVIQWANAQADRIGARGHVGTHLDCYTTVPKKSEYNITACVIECQNKMPSLDDIQNIASIENMALLLHTANVEKNEYGTDIYFTTETFLCEEVLYSILEKKPLFIIIDSHGIAEKGNKHIEFDKICEANGCHVIENVDLSCIGNQKKIKLKILINITHQSTGKPCEVYSI</sequence>
<organism evidence="1">
    <name type="scientific">uncultured prokaryote</name>
    <dbReference type="NCBI Taxonomy" id="198431"/>
    <lineage>
        <taxon>unclassified sequences</taxon>
        <taxon>environmental samples</taxon>
    </lineage>
</organism>
<proteinExistence type="predicted"/>
<keyword evidence="1" id="KW-0614">Plasmid</keyword>
<dbReference type="AlphaFoldDB" id="A0A0H5Q679"/>
<reference evidence="1" key="2">
    <citation type="submission" date="2015-07" db="EMBL/GenBank/DDBJ databases">
        <title>Plasmids, circular viruses and viroids from rat gut.</title>
        <authorList>
            <person name="Jorgensen T.J."/>
            <person name="Hansen M.A."/>
            <person name="Xu Z."/>
            <person name="Tabak M.A."/>
            <person name="Sorensen S.J."/>
            <person name="Hansen L.H."/>
        </authorList>
    </citation>
    <scope>NUCLEOTIDE SEQUENCE</scope>
    <source>
        <plasmid evidence="1">pRGFK1630</plasmid>
    </source>
</reference>
<accession>A0A0H5Q679</accession>
<dbReference type="GO" id="GO:0004061">
    <property type="term" value="F:arylformamidase activity"/>
    <property type="evidence" value="ECO:0007669"/>
    <property type="project" value="InterPro"/>
</dbReference>
<dbReference type="GO" id="GO:0019441">
    <property type="term" value="P:L-tryptophan catabolic process to kynurenine"/>
    <property type="evidence" value="ECO:0007669"/>
    <property type="project" value="InterPro"/>
</dbReference>
<geneLocation type="plasmid" evidence="1">
    <name>pRGFK1630</name>
</geneLocation>
<evidence type="ECO:0000313" key="1">
    <source>
        <dbReference type="EMBL" id="CRY97541.1"/>
    </source>
</evidence>
<evidence type="ECO:0008006" key="2">
    <source>
        <dbReference type="Google" id="ProtNLM"/>
    </source>
</evidence>
<dbReference type="SUPFAM" id="SSF102198">
    <property type="entry name" value="Putative cyclase"/>
    <property type="match status" value="1"/>
</dbReference>
<name>A0A0H5Q679_9ZZZZ</name>